<feature type="transmembrane region" description="Helical" evidence="2">
    <location>
        <begin position="87"/>
        <end position="109"/>
    </location>
</feature>
<feature type="compositionally biased region" description="Low complexity" evidence="1">
    <location>
        <begin position="1"/>
        <end position="25"/>
    </location>
</feature>
<evidence type="ECO:0000256" key="1">
    <source>
        <dbReference type="SAM" id="MobiDB-lite"/>
    </source>
</evidence>
<keyword evidence="5" id="KW-1185">Reference proteome</keyword>
<feature type="region of interest" description="Disordered" evidence="1">
    <location>
        <begin position="1"/>
        <end position="28"/>
    </location>
</feature>
<proteinExistence type="predicted"/>
<comment type="caution">
    <text evidence="4">The sequence shown here is derived from an EMBL/GenBank/DDBJ whole genome shotgun (WGS) entry which is preliminary data.</text>
</comment>
<keyword evidence="2" id="KW-0472">Membrane</keyword>
<organism evidence="4 5">
    <name type="scientific">Janibacter alkaliphilus</name>
    <dbReference type="NCBI Taxonomy" id="1069963"/>
    <lineage>
        <taxon>Bacteria</taxon>
        <taxon>Bacillati</taxon>
        <taxon>Actinomycetota</taxon>
        <taxon>Actinomycetes</taxon>
        <taxon>Micrococcales</taxon>
        <taxon>Intrasporangiaceae</taxon>
        <taxon>Janibacter</taxon>
    </lineage>
</organism>
<feature type="transmembrane region" description="Helical" evidence="2">
    <location>
        <begin position="55"/>
        <end position="75"/>
    </location>
</feature>
<gene>
    <name evidence="4" type="ORF">BJY28_001194</name>
</gene>
<feature type="transmembrane region" description="Helical" evidence="2">
    <location>
        <begin position="162"/>
        <end position="184"/>
    </location>
</feature>
<dbReference type="EMBL" id="JACBZX010000001">
    <property type="protein sequence ID" value="NYG36725.1"/>
    <property type="molecule type" value="Genomic_DNA"/>
</dbReference>
<evidence type="ECO:0000313" key="5">
    <source>
        <dbReference type="Proteomes" id="UP000592181"/>
    </source>
</evidence>
<evidence type="ECO:0000313" key="4">
    <source>
        <dbReference type="EMBL" id="NYG36725.1"/>
    </source>
</evidence>
<reference evidence="4 5" key="1">
    <citation type="submission" date="2020-07" db="EMBL/GenBank/DDBJ databases">
        <title>Sequencing the genomes of 1000 actinobacteria strains.</title>
        <authorList>
            <person name="Klenk H.-P."/>
        </authorList>
    </citation>
    <scope>NUCLEOTIDE SEQUENCE [LARGE SCALE GENOMIC DNA]</scope>
    <source>
        <strain evidence="4 5">DSM 24723</strain>
    </source>
</reference>
<dbReference type="InterPro" id="IPR009936">
    <property type="entry name" value="DUF1468"/>
</dbReference>
<sequence>MSTEKPTSAGSSASPSSGTTAGATAEPDVLAEIEREVAQELEDERPPAGGPGYQVVGALVALGIGVLGAALSYGYGLGDLRAPGPGLWPFAVSVVIAILSAGLLISGRGLQDSERFTRSSILPLIGLVTFALLAWLMPLIGFEIPSVALCIVWLRWLGGESWRMSIVVAVCTVAAFYLLFLYGLRIPLPHLI</sequence>
<evidence type="ECO:0000259" key="3">
    <source>
        <dbReference type="Pfam" id="PF07331"/>
    </source>
</evidence>
<protein>
    <recommendedName>
        <fullName evidence="3">DUF1468 domain-containing protein</fullName>
    </recommendedName>
</protein>
<name>A0A852XE16_9MICO</name>
<feature type="transmembrane region" description="Helical" evidence="2">
    <location>
        <begin position="121"/>
        <end position="142"/>
    </location>
</feature>
<dbReference type="AlphaFoldDB" id="A0A852XE16"/>
<keyword evidence="2" id="KW-1133">Transmembrane helix</keyword>
<accession>A0A852XE16</accession>
<feature type="domain" description="DUF1468" evidence="3">
    <location>
        <begin position="58"/>
        <end position="189"/>
    </location>
</feature>
<dbReference type="RefSeq" id="WP_179462182.1">
    <property type="nucleotide sequence ID" value="NZ_JACBZX010000001.1"/>
</dbReference>
<dbReference type="Proteomes" id="UP000592181">
    <property type="component" value="Unassembled WGS sequence"/>
</dbReference>
<evidence type="ECO:0000256" key="2">
    <source>
        <dbReference type="SAM" id="Phobius"/>
    </source>
</evidence>
<dbReference type="Pfam" id="PF07331">
    <property type="entry name" value="TctB"/>
    <property type="match status" value="1"/>
</dbReference>
<keyword evidence="2" id="KW-0812">Transmembrane</keyword>